<evidence type="ECO:0000259" key="1">
    <source>
        <dbReference type="Pfam" id="PF00535"/>
    </source>
</evidence>
<keyword evidence="2" id="KW-0328">Glycosyltransferase</keyword>
<dbReference type="AlphaFoldDB" id="Q5E8G3"/>
<dbReference type="OrthoDB" id="9801954at2"/>
<organism evidence="2 3">
    <name type="scientific">Aliivibrio fischeri (strain ATCC 700601 / ES114)</name>
    <name type="common">Vibrio fischeri</name>
    <dbReference type="NCBI Taxonomy" id="312309"/>
    <lineage>
        <taxon>Bacteria</taxon>
        <taxon>Pseudomonadati</taxon>
        <taxon>Pseudomonadota</taxon>
        <taxon>Gammaproteobacteria</taxon>
        <taxon>Vibrionales</taxon>
        <taxon>Vibrionaceae</taxon>
        <taxon>Aliivibrio</taxon>
    </lineage>
</organism>
<reference evidence="2 3" key="1">
    <citation type="journal article" date="2005" name="Proc. Natl. Acad. Sci. U.S.A.">
        <title>Complete genome sequence of Vibrio fischeri: a symbiotic bacterium with pathogenic congeners.</title>
        <authorList>
            <person name="Ruby E.G."/>
            <person name="Urbanowski M."/>
            <person name="Campbell J."/>
            <person name="Dunn A."/>
            <person name="Faini M."/>
            <person name="Gunsalus R."/>
            <person name="Lostroh P."/>
            <person name="Lupp C."/>
            <person name="McCann J."/>
            <person name="Millikan D."/>
            <person name="Schaefer A."/>
            <person name="Stabb E."/>
            <person name="Stevens A."/>
            <person name="Visick K."/>
            <person name="Whistler C."/>
            <person name="Greenberg E.P."/>
        </authorList>
    </citation>
    <scope>NUCLEOTIDE SEQUENCE [LARGE SCALE GENOMIC DNA]</scope>
    <source>
        <strain evidence="3">ATCC 700601 / ES114</strain>
    </source>
</reference>
<dbReference type="HOGENOM" id="CLU_844521_0_0_6"/>
<dbReference type="KEGG" id="vfi:VF_0188"/>
<feature type="domain" description="Glycosyltransferase 2-like" evidence="1">
    <location>
        <begin position="4"/>
        <end position="115"/>
    </location>
</feature>
<dbReference type="Gene3D" id="3.90.550.10">
    <property type="entry name" value="Spore Coat Polysaccharide Biosynthesis Protein SpsA, Chain A"/>
    <property type="match status" value="1"/>
</dbReference>
<dbReference type="InterPro" id="IPR001173">
    <property type="entry name" value="Glyco_trans_2-like"/>
</dbReference>
<dbReference type="SUPFAM" id="SSF53448">
    <property type="entry name" value="Nucleotide-diphospho-sugar transferases"/>
    <property type="match status" value="1"/>
</dbReference>
<protein>
    <submittedName>
        <fullName evidence="2">Glycosyltransferase</fullName>
        <ecNumber evidence="2">2.4.1.-</ecNumber>
    </submittedName>
</protein>
<dbReference type="EMBL" id="CP000020">
    <property type="protein sequence ID" value="AAW84683.1"/>
    <property type="molecule type" value="Genomic_DNA"/>
</dbReference>
<dbReference type="GeneID" id="54162813"/>
<dbReference type="PATRIC" id="fig|312309.11.peg.186"/>
<dbReference type="Pfam" id="PF00535">
    <property type="entry name" value="Glycos_transf_2"/>
    <property type="match status" value="1"/>
</dbReference>
<dbReference type="RefSeq" id="WP_011261044.1">
    <property type="nucleotide sequence ID" value="NC_006840.2"/>
</dbReference>
<dbReference type="STRING" id="312309.VF_0188"/>
<evidence type="ECO:0000313" key="3">
    <source>
        <dbReference type="Proteomes" id="UP000000537"/>
    </source>
</evidence>
<dbReference type="GO" id="GO:0016757">
    <property type="term" value="F:glycosyltransferase activity"/>
    <property type="evidence" value="ECO:0007669"/>
    <property type="project" value="UniProtKB-KW"/>
</dbReference>
<dbReference type="EC" id="2.4.1.-" evidence="2"/>
<dbReference type="EnsemblBacteria" id="AAW84683">
    <property type="protein sequence ID" value="AAW84683"/>
    <property type="gene ID" value="VF_0188"/>
</dbReference>
<reference evidence="2 3" key="2">
    <citation type="journal article" date="2008" name="BMC Genomics">
        <title>Comparative genomics-based investigation of resequencing targets in Vibrio fischeri: focus on point miscalls and artefactual expansions.</title>
        <authorList>
            <person name="Mandel M.J."/>
            <person name="Stabb E.V."/>
            <person name="Ruby E.G."/>
        </authorList>
    </citation>
    <scope>NUCLEOTIDE SEQUENCE [LARGE SCALE GENOMIC DNA]</scope>
    <source>
        <strain evidence="3">ATCC 700601 / ES114</strain>
    </source>
</reference>
<keyword evidence="3" id="KW-1185">Reference proteome</keyword>
<keyword evidence="2" id="KW-0808">Transferase</keyword>
<dbReference type="eggNOG" id="COG0463">
    <property type="taxonomic scope" value="Bacteria"/>
</dbReference>
<dbReference type="SMR" id="Q5E8G3"/>
<evidence type="ECO:0000313" key="2">
    <source>
        <dbReference type="EMBL" id="AAW84683.1"/>
    </source>
</evidence>
<gene>
    <name evidence="2" type="ordered locus">VF_0188</name>
</gene>
<sequence>MLLTIAIPTFNRAEKLDLQLKNICDQLIELKRDDICILVQDNHSDDQTTEISNKYMSKFESIDFVYFRNESNLGFDRNVNLCLTNSKSKYTWILSDDDDLNSNAILTIISEIDRNVGKFNFAFINYIVRSSEGVCANKCPNIKTKLVNGMNLLYEIELSHSFISSCIFEVKSWLNKDVSEYFDSLWIHLLVARDIVPNGKTLLISEPVITMNMPSLEESRDSVIYEDKLEFYTNAHIRISKFCHELDNYGYSNDLKQYLVNKCRDYDRRQVINYKLTVERNSFKDMVRIAKAYYSVKNNTWSYFLVLLPLILLPREFFKALKWLKYVLK</sequence>
<dbReference type="InterPro" id="IPR029044">
    <property type="entry name" value="Nucleotide-diphossugar_trans"/>
</dbReference>
<dbReference type="CAZy" id="GT2">
    <property type="family name" value="Glycosyltransferase Family 2"/>
</dbReference>
<accession>Q5E8G3</accession>
<proteinExistence type="predicted"/>
<name>Q5E8G3_ALIF1</name>
<dbReference type="Proteomes" id="UP000000537">
    <property type="component" value="Chromosome I"/>
</dbReference>